<dbReference type="GO" id="GO:0048791">
    <property type="term" value="P:calcium ion-regulated exocytosis of neurotransmitter"/>
    <property type="evidence" value="ECO:0007669"/>
    <property type="project" value="TreeGrafter"/>
</dbReference>
<gene>
    <name evidence="4" type="primary">LOC108053563</name>
</gene>
<dbReference type="Gene3D" id="2.60.40.150">
    <property type="entry name" value="C2 domain"/>
    <property type="match status" value="1"/>
</dbReference>
<dbReference type="RefSeq" id="XP_016991749.1">
    <property type="nucleotide sequence ID" value="XM_017136260.1"/>
</dbReference>
<dbReference type="PANTHER" id="PTHR12157">
    <property type="entry name" value="REGULATING SYNAPTIC MEMBRANE EXOCYTOSIS PROTEIN"/>
    <property type="match status" value="1"/>
</dbReference>
<dbReference type="SUPFAM" id="SSF49562">
    <property type="entry name" value="C2 domain (Calcium/lipid-binding domain, CaLB)"/>
    <property type="match status" value="1"/>
</dbReference>
<comment type="subcellular location">
    <subcellularLocation>
        <location evidence="2">Synapse</location>
    </subcellularLocation>
</comment>
<dbReference type="InterPro" id="IPR039032">
    <property type="entry name" value="Rim-like"/>
</dbReference>
<dbReference type="AlphaFoldDB" id="A0A6P4FQE0"/>
<keyword evidence="1" id="KW-0770">Synapse</keyword>
<dbReference type="CDD" id="cd04031">
    <property type="entry name" value="C2A_RIM1alpha"/>
    <property type="match status" value="1"/>
</dbReference>
<name>A0A6P4FQE0_DRORH</name>
<proteinExistence type="predicted"/>
<dbReference type="GO" id="GO:0050806">
    <property type="term" value="P:positive regulation of synaptic transmission"/>
    <property type="evidence" value="ECO:0007669"/>
    <property type="project" value="TreeGrafter"/>
</dbReference>
<dbReference type="GO" id="GO:0042734">
    <property type="term" value="C:presynaptic membrane"/>
    <property type="evidence" value="ECO:0007669"/>
    <property type="project" value="TreeGrafter"/>
</dbReference>
<reference evidence="4" key="1">
    <citation type="submission" date="2025-08" db="UniProtKB">
        <authorList>
            <consortium name="RefSeq"/>
        </authorList>
    </citation>
    <scope>IDENTIFICATION</scope>
</reference>
<evidence type="ECO:0000313" key="4">
    <source>
        <dbReference type="RefSeq" id="XP_016991749.1"/>
    </source>
</evidence>
<dbReference type="GO" id="GO:0048167">
    <property type="term" value="P:regulation of synaptic plasticity"/>
    <property type="evidence" value="ECO:0007669"/>
    <property type="project" value="TreeGrafter"/>
</dbReference>
<dbReference type="InterPro" id="IPR035892">
    <property type="entry name" value="C2_domain_sf"/>
</dbReference>
<feature type="domain" description="C2" evidence="3">
    <location>
        <begin position="2"/>
        <end position="129"/>
    </location>
</feature>
<evidence type="ECO:0000259" key="3">
    <source>
        <dbReference type="PROSITE" id="PS50004"/>
    </source>
</evidence>
<evidence type="ECO:0000256" key="1">
    <source>
        <dbReference type="ARBA" id="ARBA00023018"/>
    </source>
</evidence>
<dbReference type="GO" id="GO:0044325">
    <property type="term" value="F:transmembrane transporter binding"/>
    <property type="evidence" value="ECO:0007669"/>
    <property type="project" value="TreeGrafter"/>
</dbReference>
<dbReference type="GO" id="GO:0031267">
    <property type="term" value="F:small GTPase binding"/>
    <property type="evidence" value="ECO:0007669"/>
    <property type="project" value="InterPro"/>
</dbReference>
<sequence>MVTGRVQIQVWYHAERNELVVSLMAGDDLALRDEAYGHGNLPEAYAKVRILPKCGDGSVQQTEVSRPTQNPIWNATLTFGHVKADTLMDRYIDIQLWDLVPHTESIFLGECSIELQQAFLDDQAIWCRLDDMKGLRGISISNHT</sequence>
<evidence type="ECO:0000256" key="2">
    <source>
        <dbReference type="ARBA" id="ARBA00034103"/>
    </source>
</evidence>
<dbReference type="GO" id="GO:0042391">
    <property type="term" value="P:regulation of membrane potential"/>
    <property type="evidence" value="ECO:0007669"/>
    <property type="project" value="TreeGrafter"/>
</dbReference>
<protein>
    <submittedName>
        <fullName evidence="4">Regulating synaptic membrane exocytosis protein 2-like</fullName>
    </submittedName>
</protein>
<dbReference type="SMART" id="SM00239">
    <property type="entry name" value="C2"/>
    <property type="match status" value="1"/>
</dbReference>
<organism evidence="4">
    <name type="scientific">Drosophila rhopaloa</name>
    <name type="common">Fruit fly</name>
    <dbReference type="NCBI Taxonomy" id="1041015"/>
    <lineage>
        <taxon>Eukaryota</taxon>
        <taxon>Metazoa</taxon>
        <taxon>Ecdysozoa</taxon>
        <taxon>Arthropoda</taxon>
        <taxon>Hexapoda</taxon>
        <taxon>Insecta</taxon>
        <taxon>Pterygota</taxon>
        <taxon>Neoptera</taxon>
        <taxon>Endopterygota</taxon>
        <taxon>Diptera</taxon>
        <taxon>Brachycera</taxon>
        <taxon>Muscomorpha</taxon>
        <taxon>Ephydroidea</taxon>
        <taxon>Drosophilidae</taxon>
        <taxon>Drosophila</taxon>
        <taxon>Sophophora</taxon>
    </lineage>
</organism>
<dbReference type="InterPro" id="IPR000008">
    <property type="entry name" value="C2_dom"/>
</dbReference>
<dbReference type="Pfam" id="PF00168">
    <property type="entry name" value="C2"/>
    <property type="match status" value="1"/>
</dbReference>
<dbReference type="FunFam" id="2.60.40.150:FF:000202">
    <property type="entry name" value="Uncharacterized protein, isoform B"/>
    <property type="match status" value="1"/>
</dbReference>
<dbReference type="PANTHER" id="PTHR12157:SF24">
    <property type="entry name" value="FIFE, ISOFORM D"/>
    <property type="match status" value="1"/>
</dbReference>
<dbReference type="GO" id="GO:0048788">
    <property type="term" value="C:cytoskeleton of presynaptic active zone"/>
    <property type="evidence" value="ECO:0007669"/>
    <property type="project" value="TreeGrafter"/>
</dbReference>
<dbReference type="PROSITE" id="PS50004">
    <property type="entry name" value="C2"/>
    <property type="match status" value="1"/>
</dbReference>
<accession>A0A6P4FQE0</accession>
<dbReference type="OrthoDB" id="10059918at2759"/>